<keyword evidence="4" id="KW-1185">Reference proteome</keyword>
<feature type="chain" id="PRO_5008266402" description="Infection structure specific protein" evidence="2">
    <location>
        <begin position="17"/>
        <end position="222"/>
    </location>
</feature>
<proteinExistence type="predicted"/>
<keyword evidence="2" id="KW-0732">Signal</keyword>
<dbReference type="EMBL" id="KN714783">
    <property type="protein sequence ID" value="KUI61648.1"/>
    <property type="molecule type" value="Genomic_DNA"/>
</dbReference>
<evidence type="ECO:0000313" key="4">
    <source>
        <dbReference type="Proteomes" id="UP000078576"/>
    </source>
</evidence>
<reference evidence="4" key="1">
    <citation type="submission" date="2014-12" db="EMBL/GenBank/DDBJ databases">
        <title>Genome Sequence of Valsa Canker Pathogens Uncovers a Specific Adaption of Colonization on Woody Bark.</title>
        <authorList>
            <person name="Yin Z."/>
            <person name="Liu H."/>
            <person name="Gao X."/>
            <person name="Li Z."/>
            <person name="Song N."/>
            <person name="Ke X."/>
            <person name="Dai Q."/>
            <person name="Wu Y."/>
            <person name="Sun Y."/>
            <person name="Xu J.-R."/>
            <person name="Kang Z.K."/>
            <person name="Wang L."/>
            <person name="Huang L."/>
        </authorList>
    </citation>
    <scope>NUCLEOTIDE SEQUENCE [LARGE SCALE GENOMIC DNA]</scope>
    <source>
        <strain evidence="4">SXYL134</strain>
    </source>
</reference>
<evidence type="ECO:0000256" key="2">
    <source>
        <dbReference type="SAM" id="SignalP"/>
    </source>
</evidence>
<gene>
    <name evidence="3" type="ORF">VP1G_08836</name>
</gene>
<evidence type="ECO:0000256" key="1">
    <source>
        <dbReference type="SAM" id="MobiDB-lite"/>
    </source>
</evidence>
<accession>A0A194VCM0</accession>
<sequence length="222" mass="21491">MYSQLLVAALAASVSANIVVPGHHPMRRELQNFARQTDSAAAPTGTSSGGDDDDSCELALMSLASSLPTPDAALASYEATYTPTDSCSYSVPSSLSSDFVSYTSAVESWYSASSDAISSIVSQCPEYAGEASEISECPTSTGAAGSAASASASATTTSTGTADHSSHSASAKSSGSTSSSSATGTAAGSSASASASGSGASGREIGIVGAVLAGVLGVAVAL</sequence>
<organism evidence="3 4">
    <name type="scientific">Cytospora mali</name>
    <name type="common">Apple Valsa canker fungus</name>
    <name type="synonym">Valsa mali</name>
    <dbReference type="NCBI Taxonomy" id="578113"/>
    <lineage>
        <taxon>Eukaryota</taxon>
        <taxon>Fungi</taxon>
        <taxon>Dikarya</taxon>
        <taxon>Ascomycota</taxon>
        <taxon>Pezizomycotina</taxon>
        <taxon>Sordariomycetes</taxon>
        <taxon>Sordariomycetidae</taxon>
        <taxon>Diaporthales</taxon>
        <taxon>Cytosporaceae</taxon>
        <taxon>Cytospora</taxon>
    </lineage>
</organism>
<protein>
    <recommendedName>
        <fullName evidence="5">Infection structure specific protein</fullName>
    </recommendedName>
</protein>
<feature type="region of interest" description="Disordered" evidence="1">
    <location>
        <begin position="155"/>
        <end position="200"/>
    </location>
</feature>
<feature type="signal peptide" evidence="2">
    <location>
        <begin position="1"/>
        <end position="16"/>
    </location>
</feature>
<evidence type="ECO:0008006" key="5">
    <source>
        <dbReference type="Google" id="ProtNLM"/>
    </source>
</evidence>
<dbReference type="STRING" id="694573.A0A194VCM0"/>
<dbReference type="Proteomes" id="UP000078576">
    <property type="component" value="Unassembled WGS sequence"/>
</dbReference>
<dbReference type="AlphaFoldDB" id="A0A194VCM0"/>
<name>A0A194VCM0_CYTMA</name>
<evidence type="ECO:0000313" key="3">
    <source>
        <dbReference type="EMBL" id="KUI61648.1"/>
    </source>
</evidence>